<dbReference type="GO" id="GO:0030170">
    <property type="term" value="F:pyridoxal phosphate binding"/>
    <property type="evidence" value="ECO:0007669"/>
    <property type="project" value="InterPro"/>
</dbReference>
<dbReference type="EMBL" id="CAXLJL010000933">
    <property type="protein sequence ID" value="CAL5141987.1"/>
    <property type="molecule type" value="Genomic_DNA"/>
</dbReference>
<evidence type="ECO:0000256" key="3">
    <source>
        <dbReference type="ARBA" id="ARBA00006376"/>
    </source>
</evidence>
<evidence type="ECO:0000259" key="9">
    <source>
        <dbReference type="Pfam" id="PF00464"/>
    </source>
</evidence>
<evidence type="ECO:0000256" key="6">
    <source>
        <dbReference type="ARBA" id="ARBA00022898"/>
    </source>
</evidence>
<organism evidence="10 11">
    <name type="scientific">Calicophoron daubneyi</name>
    <name type="common">Rumen fluke</name>
    <name type="synonym">Paramphistomum daubneyi</name>
    <dbReference type="NCBI Taxonomy" id="300641"/>
    <lineage>
        <taxon>Eukaryota</taxon>
        <taxon>Metazoa</taxon>
        <taxon>Spiralia</taxon>
        <taxon>Lophotrochozoa</taxon>
        <taxon>Platyhelminthes</taxon>
        <taxon>Trematoda</taxon>
        <taxon>Digenea</taxon>
        <taxon>Plagiorchiida</taxon>
        <taxon>Pronocephalata</taxon>
        <taxon>Paramphistomoidea</taxon>
        <taxon>Paramphistomidae</taxon>
        <taxon>Calicophoron</taxon>
    </lineage>
</organism>
<keyword evidence="6 7" id="KW-0663">Pyridoxal phosphate</keyword>
<dbReference type="Gene3D" id="3.90.1150.10">
    <property type="entry name" value="Aspartate Aminotransferase, domain 1"/>
    <property type="match status" value="1"/>
</dbReference>
<evidence type="ECO:0000256" key="5">
    <source>
        <dbReference type="ARBA" id="ARBA00022679"/>
    </source>
</evidence>
<dbReference type="InterPro" id="IPR001085">
    <property type="entry name" value="Ser_HO-MeTrfase"/>
</dbReference>
<gene>
    <name evidence="10" type="ORF">CDAUBV1_LOCUS17272</name>
</gene>
<dbReference type="GO" id="GO:0004372">
    <property type="term" value="F:glycine hydroxymethyltransferase activity"/>
    <property type="evidence" value="ECO:0007669"/>
    <property type="project" value="UniProtKB-EC"/>
</dbReference>
<comment type="caution">
    <text evidence="10">The sequence shown here is derived from an EMBL/GenBank/DDBJ whole genome shotgun (WGS) entry which is preliminary data.</text>
</comment>
<dbReference type="Gene3D" id="3.40.640.10">
    <property type="entry name" value="Type I PLP-dependent aspartate aminotransferase-like (Major domain)"/>
    <property type="match status" value="1"/>
</dbReference>
<proteinExistence type="inferred from homology"/>
<dbReference type="InterPro" id="IPR015424">
    <property type="entry name" value="PyrdxlP-dep_Trfase"/>
</dbReference>
<keyword evidence="5 8" id="KW-0808">Transferase</keyword>
<dbReference type="InterPro" id="IPR015421">
    <property type="entry name" value="PyrdxlP-dep_Trfase_major"/>
</dbReference>
<accession>A0AAV2TYQ1</accession>
<comment type="catalytic activity">
    <reaction evidence="8">
        <text>(6R)-5,10-methylene-5,6,7,8-tetrahydrofolate + glycine + H2O = (6S)-5,6,7,8-tetrahydrofolate + L-serine</text>
        <dbReference type="Rhea" id="RHEA:15481"/>
        <dbReference type="ChEBI" id="CHEBI:15377"/>
        <dbReference type="ChEBI" id="CHEBI:15636"/>
        <dbReference type="ChEBI" id="CHEBI:33384"/>
        <dbReference type="ChEBI" id="CHEBI:57305"/>
        <dbReference type="ChEBI" id="CHEBI:57453"/>
        <dbReference type="EC" id="2.1.2.1"/>
    </reaction>
</comment>
<dbReference type="PIRSF" id="PIRSF000412">
    <property type="entry name" value="SHMT"/>
    <property type="match status" value="1"/>
</dbReference>
<evidence type="ECO:0000256" key="7">
    <source>
        <dbReference type="PIRSR" id="PIRSR000412-50"/>
    </source>
</evidence>
<dbReference type="SUPFAM" id="SSF53383">
    <property type="entry name" value="PLP-dependent transferases"/>
    <property type="match status" value="1"/>
</dbReference>
<dbReference type="CDD" id="cd00378">
    <property type="entry name" value="SHMT"/>
    <property type="match status" value="1"/>
</dbReference>
<dbReference type="InterPro" id="IPR049943">
    <property type="entry name" value="Ser_HO-MeTrfase-like"/>
</dbReference>
<dbReference type="GO" id="GO:0005739">
    <property type="term" value="C:mitochondrion"/>
    <property type="evidence" value="ECO:0007669"/>
    <property type="project" value="TreeGrafter"/>
</dbReference>
<dbReference type="PANTHER" id="PTHR11680:SF35">
    <property type="entry name" value="SERINE HYDROXYMETHYLTRANSFERASE 1"/>
    <property type="match status" value="1"/>
</dbReference>
<keyword evidence="4 8" id="KW-0554">One-carbon metabolism</keyword>
<dbReference type="GO" id="GO:0019264">
    <property type="term" value="P:glycine biosynthetic process from serine"/>
    <property type="evidence" value="ECO:0007669"/>
    <property type="project" value="InterPro"/>
</dbReference>
<dbReference type="InterPro" id="IPR039429">
    <property type="entry name" value="SHMT-like_dom"/>
</dbReference>
<dbReference type="NCBIfam" id="NF000586">
    <property type="entry name" value="PRK00011.1"/>
    <property type="match status" value="1"/>
</dbReference>
<evidence type="ECO:0000313" key="11">
    <source>
        <dbReference type="Proteomes" id="UP001497525"/>
    </source>
</evidence>
<evidence type="ECO:0000256" key="1">
    <source>
        <dbReference type="ARBA" id="ARBA00001933"/>
    </source>
</evidence>
<feature type="domain" description="Serine hydroxymethyltransferase-like" evidence="9">
    <location>
        <begin position="24"/>
        <end position="441"/>
    </location>
</feature>
<comment type="function">
    <text evidence="8">Interconversion of serine and glycine.</text>
</comment>
<evidence type="ECO:0000313" key="10">
    <source>
        <dbReference type="EMBL" id="CAL5141987.1"/>
    </source>
</evidence>
<dbReference type="HAMAP" id="MF_00051">
    <property type="entry name" value="SHMT"/>
    <property type="match status" value="1"/>
</dbReference>
<dbReference type="InterPro" id="IPR019798">
    <property type="entry name" value="Ser_HO-MeTrfase_PLP_BS"/>
</dbReference>
<dbReference type="Proteomes" id="UP001497525">
    <property type="component" value="Unassembled WGS sequence"/>
</dbReference>
<name>A0AAV2TYQ1_CALDB</name>
<dbReference type="AlphaFoldDB" id="A0AAV2TYQ1"/>
<dbReference type="GO" id="GO:0035999">
    <property type="term" value="P:tetrahydrofolate interconversion"/>
    <property type="evidence" value="ECO:0007669"/>
    <property type="project" value="InterPro"/>
</dbReference>
<evidence type="ECO:0000256" key="4">
    <source>
        <dbReference type="ARBA" id="ARBA00022563"/>
    </source>
</evidence>
<comment type="similarity">
    <text evidence="3 8">Belongs to the SHMT family.</text>
</comment>
<comment type="pathway">
    <text evidence="2 8">One-carbon metabolism; tetrahydrofolate interconversion.</text>
</comment>
<comment type="cofactor">
    <cofactor evidence="1 7 8">
        <name>pyridoxal 5'-phosphate</name>
        <dbReference type="ChEBI" id="CHEBI:597326"/>
    </cofactor>
</comment>
<dbReference type="EC" id="2.1.2.1" evidence="8"/>
<dbReference type="PROSITE" id="PS00096">
    <property type="entry name" value="SHMT"/>
    <property type="match status" value="1"/>
</dbReference>
<sequence>MSTKILPLLRPKKAVVSWNGKQSLQSADAELWDLLNAEKKRQCSSLEMVASENFTSRSVLECTASCLTNKYAEGFPGSRLPRGTKFIDQIESLAQRRLLELYKLKKPAQSMMDAEWGVNVQALSGAPANLAAFTALLEPHDRIMGLHYKDGGHFTHGFATTTRKLSAASIFFETMSYKLNKETETIDYDELARDAEKFMPHMIIAGICTHPRLLEYAKIRRICDSVGAILLADMAHISGLVAGGEVPSPFDYADVVTSTTHKTLRGPRGGMIFYRRENGTVGEDQMKFRRRVPISEYEHRINNAIFPGLQSGPHQNTIASLACIAKEASEPDFADYCKQVLSNAQTVANALIRRGMRLVTGGTDMHFVVVDLSSSPGRTHLKSGDAYRVQVIADACGITFSAVPVPNDPDFNRPSGLRIGTSALTARGMTEEDFETVVCFIDQVFDISEQSKRKTSDWKSPADLITSNPEIHKRIAALRCEVSEFATQFSMPGFDEI</sequence>
<feature type="modified residue" description="N6-(pyridoxal phosphate)lysine" evidence="7">
    <location>
        <position position="262"/>
    </location>
</feature>
<evidence type="ECO:0000256" key="8">
    <source>
        <dbReference type="RuleBase" id="RU000585"/>
    </source>
</evidence>
<dbReference type="PANTHER" id="PTHR11680">
    <property type="entry name" value="SERINE HYDROXYMETHYLTRANSFERASE"/>
    <property type="match status" value="1"/>
</dbReference>
<protein>
    <recommendedName>
        <fullName evidence="8">Serine hydroxymethyltransferase</fullName>
        <ecNumber evidence="8">2.1.2.1</ecNumber>
    </recommendedName>
</protein>
<dbReference type="Pfam" id="PF00464">
    <property type="entry name" value="SHMT"/>
    <property type="match status" value="1"/>
</dbReference>
<dbReference type="InterPro" id="IPR015422">
    <property type="entry name" value="PyrdxlP-dep_Trfase_small"/>
</dbReference>
<evidence type="ECO:0000256" key="2">
    <source>
        <dbReference type="ARBA" id="ARBA00004777"/>
    </source>
</evidence>
<reference evidence="10" key="1">
    <citation type="submission" date="2024-06" db="EMBL/GenBank/DDBJ databases">
        <authorList>
            <person name="Liu X."/>
            <person name="Lenzi L."/>
            <person name="Haldenby T S."/>
            <person name="Uol C."/>
        </authorList>
    </citation>
    <scope>NUCLEOTIDE SEQUENCE</scope>
</reference>